<evidence type="ECO:0000256" key="2">
    <source>
        <dbReference type="ARBA" id="ARBA00023015"/>
    </source>
</evidence>
<evidence type="ECO:0000256" key="4">
    <source>
        <dbReference type="ARBA" id="ARBA00023163"/>
    </source>
</evidence>
<keyword evidence="5" id="KW-0539">Nucleus</keyword>
<dbReference type="SMART" id="SM01019">
    <property type="entry name" value="B3"/>
    <property type="match status" value="2"/>
</dbReference>
<evidence type="ECO:0000256" key="1">
    <source>
        <dbReference type="ARBA" id="ARBA00004123"/>
    </source>
</evidence>
<dbReference type="GO" id="GO:0003677">
    <property type="term" value="F:DNA binding"/>
    <property type="evidence" value="ECO:0007669"/>
    <property type="project" value="UniProtKB-KW"/>
</dbReference>
<dbReference type="Proteomes" id="UP001497480">
    <property type="component" value="Unassembled WGS sequence"/>
</dbReference>
<dbReference type="SUPFAM" id="SSF101936">
    <property type="entry name" value="DNA-binding pseudobarrel domain"/>
    <property type="match status" value="2"/>
</dbReference>
<dbReference type="PANTHER" id="PTHR31391">
    <property type="entry name" value="B3 DOMAIN-CONTAINING PROTEIN OS11G0197600-RELATED"/>
    <property type="match status" value="1"/>
</dbReference>
<dbReference type="InterPro" id="IPR015300">
    <property type="entry name" value="DNA-bd_pseudobarrel_sf"/>
</dbReference>
<dbReference type="InterPro" id="IPR003340">
    <property type="entry name" value="B3_DNA-bd"/>
</dbReference>
<evidence type="ECO:0000259" key="6">
    <source>
        <dbReference type="PROSITE" id="PS50863"/>
    </source>
</evidence>
<evidence type="ECO:0000313" key="8">
    <source>
        <dbReference type="Proteomes" id="UP001497480"/>
    </source>
</evidence>
<protein>
    <recommendedName>
        <fullName evidence="6">TF-B3 domain-containing protein</fullName>
    </recommendedName>
</protein>
<dbReference type="Pfam" id="PF02362">
    <property type="entry name" value="B3"/>
    <property type="match status" value="2"/>
</dbReference>
<dbReference type="Gene3D" id="2.40.330.10">
    <property type="entry name" value="DNA-binding pseudobarrel domain"/>
    <property type="match status" value="2"/>
</dbReference>
<name>A0AAV1XN06_LUPLU</name>
<organism evidence="7 8">
    <name type="scientific">Lupinus luteus</name>
    <name type="common">European yellow lupine</name>
    <dbReference type="NCBI Taxonomy" id="3873"/>
    <lineage>
        <taxon>Eukaryota</taxon>
        <taxon>Viridiplantae</taxon>
        <taxon>Streptophyta</taxon>
        <taxon>Embryophyta</taxon>
        <taxon>Tracheophyta</taxon>
        <taxon>Spermatophyta</taxon>
        <taxon>Magnoliopsida</taxon>
        <taxon>eudicotyledons</taxon>
        <taxon>Gunneridae</taxon>
        <taxon>Pentapetalae</taxon>
        <taxon>rosids</taxon>
        <taxon>fabids</taxon>
        <taxon>Fabales</taxon>
        <taxon>Fabaceae</taxon>
        <taxon>Papilionoideae</taxon>
        <taxon>50 kb inversion clade</taxon>
        <taxon>genistoids sensu lato</taxon>
        <taxon>core genistoids</taxon>
        <taxon>Genisteae</taxon>
        <taxon>Lupinus</taxon>
    </lineage>
</organism>
<comment type="subcellular location">
    <subcellularLocation>
        <location evidence="1">Nucleus</location>
    </subcellularLocation>
</comment>
<keyword evidence="2" id="KW-0805">Transcription regulation</keyword>
<evidence type="ECO:0000256" key="5">
    <source>
        <dbReference type="ARBA" id="ARBA00023242"/>
    </source>
</evidence>
<accession>A0AAV1XN06</accession>
<dbReference type="PANTHER" id="PTHR31391:SF157">
    <property type="entry name" value="B3 DOMAIN-CONTAINING PROTEIN REM16"/>
    <property type="match status" value="1"/>
</dbReference>
<feature type="domain" description="TF-B3" evidence="6">
    <location>
        <begin position="23"/>
        <end position="115"/>
    </location>
</feature>
<dbReference type="PROSITE" id="PS50863">
    <property type="entry name" value="B3"/>
    <property type="match status" value="2"/>
</dbReference>
<keyword evidence="8" id="KW-1185">Reference proteome</keyword>
<keyword evidence="4" id="KW-0804">Transcription</keyword>
<evidence type="ECO:0000256" key="3">
    <source>
        <dbReference type="ARBA" id="ARBA00023125"/>
    </source>
</evidence>
<feature type="domain" description="TF-B3" evidence="6">
    <location>
        <begin position="303"/>
        <end position="401"/>
    </location>
</feature>
<sequence length="421" mass="46969">MRGKGDENSRSWVEDIYWTHFKALHFAQLLRTGYDQHLVLPKTFSDNVKKLPENVDLRGPSGVVWNVGLTHKDDAVFFTNGWRQFCKDHSLKENDFLVFKYNGESLFDVLIFDGGNFCEKASSYFVRKCGYTENGGAHLITGEVTDNSVQKVNAPSDTGVQFASPDKSVDDNNLTVFEAVPFKTPAERAFNAGVESASPEQFMEANGVAEPTAVSPQTTGKRTRKQLYAVKPIRSVRRGRAANVSSANLEVVDLVTVLDPEPASGSKSRTRDISYTSNRRPVTEDEIKNALELARAACTTGSLHIVMRPTHVYKRFYVSIPNKWIFEHISPKSQNVILRVGGTEWLAKYSLHNIRQTGGLTGGWKHFALDNNLEEFDVCVLEPAGQINNALILDVSIFRVVEEITPLGMEGRTPGKRGRKK</sequence>
<keyword evidence="3" id="KW-0238">DNA-binding</keyword>
<gene>
    <name evidence="7" type="ORF">LLUT_LOCUS23494</name>
</gene>
<dbReference type="InterPro" id="IPR044837">
    <property type="entry name" value="REM16-like"/>
</dbReference>
<proteinExistence type="predicted"/>
<dbReference type="CDD" id="cd10017">
    <property type="entry name" value="B3_DNA"/>
    <property type="match status" value="2"/>
</dbReference>
<reference evidence="7 8" key="1">
    <citation type="submission" date="2024-03" db="EMBL/GenBank/DDBJ databases">
        <authorList>
            <person name="Martinez-Hernandez J."/>
        </authorList>
    </citation>
    <scope>NUCLEOTIDE SEQUENCE [LARGE SCALE GENOMIC DNA]</scope>
</reference>
<comment type="caution">
    <text evidence="7">The sequence shown here is derived from an EMBL/GenBank/DDBJ whole genome shotgun (WGS) entry which is preliminary data.</text>
</comment>
<dbReference type="AlphaFoldDB" id="A0AAV1XN06"/>
<dbReference type="GO" id="GO:0005634">
    <property type="term" value="C:nucleus"/>
    <property type="evidence" value="ECO:0007669"/>
    <property type="project" value="UniProtKB-SubCell"/>
</dbReference>
<dbReference type="EMBL" id="CAXHTB010000016">
    <property type="protein sequence ID" value="CAL0322434.1"/>
    <property type="molecule type" value="Genomic_DNA"/>
</dbReference>
<evidence type="ECO:0000313" key="7">
    <source>
        <dbReference type="EMBL" id="CAL0322434.1"/>
    </source>
</evidence>